<feature type="transmembrane region" description="Helical" evidence="7">
    <location>
        <begin position="403"/>
        <end position="422"/>
    </location>
</feature>
<reference evidence="9" key="2">
    <citation type="submission" date="2021-04" db="EMBL/GenBank/DDBJ databases">
        <authorList>
            <person name="Gilroy R."/>
        </authorList>
    </citation>
    <scope>NUCLEOTIDE SEQUENCE</scope>
    <source>
        <strain evidence="9">ChiBcec1-1093</strain>
    </source>
</reference>
<evidence type="ECO:0000256" key="6">
    <source>
        <dbReference type="ARBA" id="ARBA00023136"/>
    </source>
</evidence>
<dbReference type="GO" id="GO:0005886">
    <property type="term" value="C:plasma membrane"/>
    <property type="evidence" value="ECO:0007669"/>
    <property type="project" value="TreeGrafter"/>
</dbReference>
<name>A0A9D2GJ77_9FIRM</name>
<feature type="transmembrane region" description="Helical" evidence="7">
    <location>
        <begin position="90"/>
        <end position="123"/>
    </location>
</feature>
<evidence type="ECO:0000256" key="3">
    <source>
        <dbReference type="ARBA" id="ARBA00022692"/>
    </source>
</evidence>
<organism evidence="9 10">
    <name type="scientific">Candidatus Lachnoclostridium stercorigallinarum</name>
    <dbReference type="NCBI Taxonomy" id="2838634"/>
    <lineage>
        <taxon>Bacteria</taxon>
        <taxon>Bacillati</taxon>
        <taxon>Bacillota</taxon>
        <taxon>Clostridia</taxon>
        <taxon>Lachnospirales</taxon>
        <taxon>Lachnospiraceae</taxon>
    </lineage>
</organism>
<dbReference type="EMBL" id="DXBC01000140">
    <property type="protein sequence ID" value="HIZ79870.1"/>
    <property type="molecule type" value="Genomic_DNA"/>
</dbReference>
<feature type="transmembrane region" description="Helical" evidence="7">
    <location>
        <begin position="182"/>
        <end position="202"/>
    </location>
</feature>
<evidence type="ECO:0000256" key="2">
    <source>
        <dbReference type="ARBA" id="ARBA00022448"/>
    </source>
</evidence>
<feature type="transmembrane region" description="Helical" evidence="7">
    <location>
        <begin position="365"/>
        <end position="391"/>
    </location>
</feature>
<feature type="transmembrane region" description="Helical" evidence="7">
    <location>
        <begin position="250"/>
        <end position="271"/>
    </location>
</feature>
<feature type="transmembrane region" description="Helical" evidence="7">
    <location>
        <begin position="308"/>
        <end position="333"/>
    </location>
</feature>
<feature type="transmembrane region" description="Helical" evidence="7">
    <location>
        <begin position="283"/>
        <end position="302"/>
    </location>
</feature>
<dbReference type="PANTHER" id="PTHR43652">
    <property type="entry name" value="BASIC AMINO ACID ANTIPORTER YFCC-RELATED"/>
    <property type="match status" value="1"/>
</dbReference>
<keyword evidence="3 7" id="KW-0812">Transmembrane</keyword>
<keyword evidence="5 7" id="KW-1133">Transmembrane helix</keyword>
<dbReference type="InterPro" id="IPR004680">
    <property type="entry name" value="Cit_transptr-like_dom"/>
</dbReference>
<evidence type="ECO:0000256" key="7">
    <source>
        <dbReference type="SAM" id="Phobius"/>
    </source>
</evidence>
<dbReference type="InterPro" id="IPR051679">
    <property type="entry name" value="DASS-Related_Transporters"/>
</dbReference>
<proteinExistence type="predicted"/>
<evidence type="ECO:0000256" key="1">
    <source>
        <dbReference type="ARBA" id="ARBA00004141"/>
    </source>
</evidence>
<feature type="transmembrane region" description="Helical" evidence="7">
    <location>
        <begin position="50"/>
        <end position="69"/>
    </location>
</feature>
<dbReference type="PANTHER" id="PTHR43652:SF2">
    <property type="entry name" value="BASIC AMINO ACID ANTIPORTER YFCC-RELATED"/>
    <property type="match status" value="1"/>
</dbReference>
<gene>
    <name evidence="9" type="ORF">IAA17_08800</name>
</gene>
<evidence type="ECO:0000259" key="8">
    <source>
        <dbReference type="Pfam" id="PF03600"/>
    </source>
</evidence>
<protein>
    <submittedName>
        <fullName evidence="9">Anion permease</fullName>
    </submittedName>
</protein>
<dbReference type="Proteomes" id="UP000824101">
    <property type="component" value="Unassembled WGS sequence"/>
</dbReference>
<dbReference type="Pfam" id="PF03600">
    <property type="entry name" value="CitMHS"/>
    <property type="match status" value="1"/>
</dbReference>
<evidence type="ECO:0000313" key="9">
    <source>
        <dbReference type="EMBL" id="HIZ79870.1"/>
    </source>
</evidence>
<feature type="transmembrane region" description="Helical" evidence="7">
    <location>
        <begin position="5"/>
        <end position="38"/>
    </location>
</feature>
<feature type="transmembrane region" description="Helical" evidence="7">
    <location>
        <begin position="223"/>
        <end position="244"/>
    </location>
</feature>
<keyword evidence="4" id="KW-0677">Repeat</keyword>
<accession>A0A9D2GJ77</accession>
<reference evidence="9" key="1">
    <citation type="journal article" date="2021" name="PeerJ">
        <title>Extensive microbial diversity within the chicken gut microbiome revealed by metagenomics and culture.</title>
        <authorList>
            <person name="Gilroy R."/>
            <person name="Ravi A."/>
            <person name="Getino M."/>
            <person name="Pursley I."/>
            <person name="Horton D.L."/>
            <person name="Alikhan N.F."/>
            <person name="Baker D."/>
            <person name="Gharbi K."/>
            <person name="Hall N."/>
            <person name="Watson M."/>
            <person name="Adriaenssens E.M."/>
            <person name="Foster-Nyarko E."/>
            <person name="Jarju S."/>
            <person name="Secka A."/>
            <person name="Antonio M."/>
            <person name="Oren A."/>
            <person name="Chaudhuri R.R."/>
            <person name="La Ragione R."/>
            <person name="Hildebrand F."/>
            <person name="Pallen M.J."/>
        </authorList>
    </citation>
    <scope>NUCLEOTIDE SEQUENCE</scope>
    <source>
        <strain evidence="9">ChiBcec1-1093</strain>
    </source>
</reference>
<sequence>MEMYIVLAVTLFMMIMFIWHKVPFGVTTMTCCIILAAAGIFDVKTAFSGFGNQIVVLIAPMLALSAVLGKTSLVAKISSLMDIMKNKRGILLVLTIYIVGAILAQFIPSTAVLTIMVVFLITLGNTGDITTKRIILPLLGVLCAWKFRFPIGMGASTFATLNGLYEGIIPDPKYALTMMDPFIYAIPSMVVLTLYCLFAWKLMPKEGAVDQSALKQSKKVELLPHNQEMIVYAVFVLVMALMILNKWTGVLLYLAPGIGVLLLIYCGVLKVDEAVKAMTADMVWMIAGVLVVADALGQSGAGDAIGNLVLSILGAHPGSFTVMLVFSAATVIMTTFISNMATQTVLIPIAASVALAGGWDPRGLVLIIGTANMFALAFPSGSGEAAVAFAAGGYNPVKVMKFTVPYMILSIVTCAVTAEIMYPLY</sequence>
<comment type="subcellular location">
    <subcellularLocation>
        <location evidence="1">Membrane</location>
        <topology evidence="1">Multi-pass membrane protein</topology>
    </subcellularLocation>
</comment>
<comment type="caution">
    <text evidence="9">The sequence shown here is derived from an EMBL/GenBank/DDBJ whole genome shotgun (WGS) entry which is preliminary data.</text>
</comment>
<evidence type="ECO:0000313" key="10">
    <source>
        <dbReference type="Proteomes" id="UP000824101"/>
    </source>
</evidence>
<keyword evidence="6 7" id="KW-0472">Membrane</keyword>
<dbReference type="AlphaFoldDB" id="A0A9D2GJ77"/>
<dbReference type="GO" id="GO:0055085">
    <property type="term" value="P:transmembrane transport"/>
    <property type="evidence" value="ECO:0007669"/>
    <property type="project" value="InterPro"/>
</dbReference>
<feature type="domain" description="Citrate transporter-like" evidence="8">
    <location>
        <begin position="14"/>
        <end position="369"/>
    </location>
</feature>
<evidence type="ECO:0000256" key="5">
    <source>
        <dbReference type="ARBA" id="ARBA00022989"/>
    </source>
</evidence>
<evidence type="ECO:0000256" key="4">
    <source>
        <dbReference type="ARBA" id="ARBA00022737"/>
    </source>
</evidence>
<keyword evidence="2" id="KW-0813">Transport</keyword>